<name>A0AAQ4F701_AMBAM</name>
<reference evidence="1 2" key="1">
    <citation type="journal article" date="2023" name="Arcadia Sci">
        <title>De novo assembly of a long-read Amblyomma americanum tick genome.</title>
        <authorList>
            <person name="Chou S."/>
            <person name="Poskanzer K.E."/>
            <person name="Rollins M."/>
            <person name="Thuy-Boun P.S."/>
        </authorList>
    </citation>
    <scope>NUCLEOTIDE SEQUENCE [LARGE SCALE GENOMIC DNA]</scope>
    <source>
        <strain evidence="1">F_SG_1</strain>
        <tissue evidence="1">Salivary glands</tissue>
    </source>
</reference>
<dbReference type="Proteomes" id="UP001321473">
    <property type="component" value="Unassembled WGS sequence"/>
</dbReference>
<organism evidence="1 2">
    <name type="scientific">Amblyomma americanum</name>
    <name type="common">Lone star tick</name>
    <dbReference type="NCBI Taxonomy" id="6943"/>
    <lineage>
        <taxon>Eukaryota</taxon>
        <taxon>Metazoa</taxon>
        <taxon>Ecdysozoa</taxon>
        <taxon>Arthropoda</taxon>
        <taxon>Chelicerata</taxon>
        <taxon>Arachnida</taxon>
        <taxon>Acari</taxon>
        <taxon>Parasitiformes</taxon>
        <taxon>Ixodida</taxon>
        <taxon>Ixodoidea</taxon>
        <taxon>Ixodidae</taxon>
        <taxon>Amblyomminae</taxon>
        <taxon>Amblyomma</taxon>
    </lineage>
</organism>
<dbReference type="Gene3D" id="3.40.630.10">
    <property type="entry name" value="Zn peptidases"/>
    <property type="match status" value="1"/>
</dbReference>
<dbReference type="EMBL" id="JARKHS020006125">
    <property type="protein sequence ID" value="KAK8782924.1"/>
    <property type="molecule type" value="Genomic_DNA"/>
</dbReference>
<dbReference type="PANTHER" id="PTHR30575">
    <property type="entry name" value="PEPTIDASE M20"/>
    <property type="match status" value="1"/>
</dbReference>
<dbReference type="PANTHER" id="PTHR30575:SF0">
    <property type="entry name" value="XAA-ARG DIPEPTIDASE"/>
    <property type="match status" value="1"/>
</dbReference>
<keyword evidence="2" id="KW-1185">Reference proteome</keyword>
<dbReference type="GO" id="GO:0016805">
    <property type="term" value="F:dipeptidase activity"/>
    <property type="evidence" value="ECO:0007669"/>
    <property type="project" value="TreeGrafter"/>
</dbReference>
<comment type="caution">
    <text evidence="1">The sequence shown here is derived from an EMBL/GenBank/DDBJ whole genome shotgun (WGS) entry which is preliminary data.</text>
</comment>
<gene>
    <name evidence="1" type="ORF">V5799_015735</name>
</gene>
<proteinExistence type="predicted"/>
<evidence type="ECO:0000313" key="2">
    <source>
        <dbReference type="Proteomes" id="UP001321473"/>
    </source>
</evidence>
<accession>A0AAQ4F701</accession>
<evidence type="ECO:0000313" key="1">
    <source>
        <dbReference type="EMBL" id="KAK8782924.1"/>
    </source>
</evidence>
<dbReference type="SUPFAM" id="SSF53187">
    <property type="entry name" value="Zn-dependent exopeptidases"/>
    <property type="match status" value="1"/>
</dbReference>
<dbReference type="AlphaFoldDB" id="A0AAQ4F701"/>
<protein>
    <recommendedName>
        <fullName evidence="3">Peptidase M20 domain-containing protein 2</fullName>
    </recommendedName>
</protein>
<dbReference type="InterPro" id="IPR002933">
    <property type="entry name" value="Peptidase_M20"/>
</dbReference>
<dbReference type="InterPro" id="IPR052030">
    <property type="entry name" value="Peptidase_M20/M20A_hydrolases"/>
</dbReference>
<evidence type="ECO:0008006" key="3">
    <source>
        <dbReference type="Google" id="ProtNLM"/>
    </source>
</evidence>
<dbReference type="Pfam" id="PF01546">
    <property type="entry name" value="Peptidase_M20"/>
    <property type="match status" value="1"/>
</dbReference>
<sequence>MDPVARSIVEAVELNAKLLDDVQAAIWRTPEVRFEERKAHDLLTEELHKAGFRVTPSYILPTGFRAEYGTGGPCVCFVAEYDALPEAGHACGHNLIAEAALGASLALKKALDNAPGLSGRVVCLGTPAEEGGSGKELMLRGGALKDVDAVVMVHPSAVNDAAPPFMAVAKVRVRYTGRASYVVGAPACAVNALDAAVTAYTSAAAMRQHMRPSWKVRTQRECYKPSWRGTLCRHRHVVRLNRQITF</sequence>